<dbReference type="SMART" id="SM01381">
    <property type="entry name" value="7TM_GPCR_Srsx"/>
    <property type="match status" value="1"/>
</dbReference>
<dbReference type="InterPro" id="IPR000276">
    <property type="entry name" value="GPCR_Rhodpsn"/>
</dbReference>
<dbReference type="GO" id="GO:0042277">
    <property type="term" value="F:peptide binding"/>
    <property type="evidence" value="ECO:0007669"/>
    <property type="project" value="TreeGrafter"/>
</dbReference>
<dbReference type="PROSITE" id="PS50262">
    <property type="entry name" value="G_PROTEIN_RECEP_F1_2"/>
    <property type="match status" value="1"/>
</dbReference>
<accession>A0A2L2DP49</accession>
<reference evidence="12" key="1">
    <citation type="journal article" date="2018" name="Int. J. Mol. Sci.">
        <title>Analysis of Peptide Ligand Specificity of Different Insect Adipokinetic Hormone Receptors.</title>
        <authorList>
            <person name="Marchal E."/>
            <person name="Schellens S."/>
            <person name="Monjon E."/>
            <person name="Bruyninckx E."/>
            <person name="Marco H.G."/>
            <person name="Gade G."/>
            <person name="Vanden Broeck J."/>
            <person name="Verlinden H."/>
        </authorList>
    </citation>
    <scope>NUCLEOTIDE SEQUENCE</scope>
</reference>
<keyword evidence="3 10" id="KW-0812">Transmembrane</keyword>
<dbReference type="GO" id="GO:0097003">
    <property type="term" value="F:adipokinetic hormone receptor activity"/>
    <property type="evidence" value="ECO:0007669"/>
    <property type="project" value="TreeGrafter"/>
</dbReference>
<evidence type="ECO:0000256" key="9">
    <source>
        <dbReference type="ARBA" id="ARBA00023224"/>
    </source>
</evidence>
<evidence type="ECO:0000313" key="12">
    <source>
        <dbReference type="EMBL" id="AVG47955.1"/>
    </source>
</evidence>
<dbReference type="GO" id="GO:0005886">
    <property type="term" value="C:plasma membrane"/>
    <property type="evidence" value="ECO:0007669"/>
    <property type="project" value="UniProtKB-SubCell"/>
</dbReference>
<feature type="transmembrane region" description="Helical" evidence="10">
    <location>
        <begin position="103"/>
        <end position="123"/>
    </location>
</feature>
<evidence type="ECO:0000256" key="10">
    <source>
        <dbReference type="RuleBase" id="RU046427"/>
    </source>
</evidence>
<evidence type="ECO:0000256" key="1">
    <source>
        <dbReference type="ARBA" id="ARBA00004651"/>
    </source>
</evidence>
<comment type="subcellular location">
    <subcellularLocation>
        <location evidence="1 10">Cell membrane</location>
        <topology evidence="1 10">Multi-pass membrane protein</topology>
    </subcellularLocation>
</comment>
<dbReference type="InterPro" id="IPR017452">
    <property type="entry name" value="GPCR_Rhodpsn_7TM"/>
</dbReference>
<keyword evidence="7 10" id="KW-0675">Receptor</keyword>
<keyword evidence="8 10" id="KW-0325">Glycoprotein</keyword>
<organism evidence="12">
    <name type="scientific">Schistocerca gregaria</name>
    <name type="common">Desert locust</name>
    <name type="synonym">Gryllus gregarius</name>
    <dbReference type="NCBI Taxonomy" id="7010"/>
    <lineage>
        <taxon>Eukaryota</taxon>
        <taxon>Metazoa</taxon>
        <taxon>Ecdysozoa</taxon>
        <taxon>Arthropoda</taxon>
        <taxon>Hexapoda</taxon>
        <taxon>Insecta</taxon>
        <taxon>Pterygota</taxon>
        <taxon>Neoptera</taxon>
        <taxon>Polyneoptera</taxon>
        <taxon>Orthoptera</taxon>
        <taxon>Caelifera</taxon>
        <taxon>Acrididea</taxon>
        <taxon>Acridomorpha</taxon>
        <taxon>Acridoidea</taxon>
        <taxon>Acrididae</taxon>
        <taxon>Cyrtacanthacridinae</taxon>
        <taxon>Schistocerca</taxon>
    </lineage>
</organism>
<feature type="transmembrane region" description="Helical" evidence="10">
    <location>
        <begin position="66"/>
        <end position="83"/>
    </location>
</feature>
<name>A0A2L2DP49_SCHGR</name>
<dbReference type="SUPFAM" id="SSF81321">
    <property type="entry name" value="Family A G protein-coupled receptor-like"/>
    <property type="match status" value="1"/>
</dbReference>
<evidence type="ECO:0000256" key="4">
    <source>
        <dbReference type="ARBA" id="ARBA00022989"/>
    </source>
</evidence>
<dbReference type="PRINTS" id="PR00896">
    <property type="entry name" value="VASOPRESSINR"/>
</dbReference>
<dbReference type="PROSITE" id="PS00237">
    <property type="entry name" value="G_PROTEIN_RECEP_F1_1"/>
    <property type="match status" value="1"/>
</dbReference>
<dbReference type="RefSeq" id="XP_049827022.1">
    <property type="nucleotide sequence ID" value="XM_049971065.1"/>
</dbReference>
<evidence type="ECO:0000256" key="7">
    <source>
        <dbReference type="ARBA" id="ARBA00023170"/>
    </source>
</evidence>
<dbReference type="GO" id="GO:0005000">
    <property type="term" value="F:vasopressin receptor activity"/>
    <property type="evidence" value="ECO:0007669"/>
    <property type="project" value="InterPro"/>
</dbReference>
<evidence type="ECO:0000256" key="3">
    <source>
        <dbReference type="ARBA" id="ARBA00022692"/>
    </source>
</evidence>
<keyword evidence="9 10" id="KW-0807">Transducer</keyword>
<dbReference type="GeneID" id="126365747"/>
<keyword evidence="2" id="KW-1003">Cell membrane</keyword>
<dbReference type="RefSeq" id="XP_049827021.1">
    <property type="nucleotide sequence ID" value="XM_049971064.1"/>
</dbReference>
<evidence type="ECO:0000259" key="11">
    <source>
        <dbReference type="PROSITE" id="PS50262"/>
    </source>
</evidence>
<feature type="transmembrane region" description="Helical" evidence="10">
    <location>
        <begin position="252"/>
        <end position="274"/>
    </location>
</feature>
<dbReference type="RefSeq" id="XP_049864177.1">
    <property type="nucleotide sequence ID" value="XM_050008220.1"/>
</dbReference>
<comment type="similarity">
    <text evidence="10">Belongs to the G-protein coupled receptor 1 family. Vasopressin/oxytocin receptor subfamily.</text>
</comment>
<evidence type="ECO:0000256" key="6">
    <source>
        <dbReference type="ARBA" id="ARBA00023136"/>
    </source>
</evidence>
<keyword evidence="4 10" id="KW-1133">Transmembrane helix</keyword>
<dbReference type="AlphaFoldDB" id="A0A2L2DP49"/>
<dbReference type="PANTHER" id="PTHR24241">
    <property type="entry name" value="NEUROPEPTIDE RECEPTOR-RELATED G-PROTEIN COUPLED RECEPTOR"/>
    <property type="match status" value="1"/>
</dbReference>
<dbReference type="RefSeq" id="XP_049864176.1">
    <property type="nucleotide sequence ID" value="XM_050008219.1"/>
</dbReference>
<dbReference type="Pfam" id="PF00001">
    <property type="entry name" value="7tm_1"/>
    <property type="match status" value="1"/>
</dbReference>
<dbReference type="PANTHER" id="PTHR24241:SF59">
    <property type="entry name" value="ADIPOKINETIC HORMONE RECEPTOR, ISOFORM C"/>
    <property type="match status" value="1"/>
</dbReference>
<keyword evidence="6 10" id="KW-0472">Membrane</keyword>
<feature type="transmembrane region" description="Helical" evidence="10">
    <location>
        <begin position="289"/>
        <end position="308"/>
    </location>
</feature>
<dbReference type="CDD" id="cd15382">
    <property type="entry name" value="7tmA_AKHR"/>
    <property type="match status" value="1"/>
</dbReference>
<feature type="transmembrane region" description="Helical" evidence="10">
    <location>
        <begin position="144"/>
        <end position="166"/>
    </location>
</feature>
<feature type="domain" description="G-protein coupled receptors family 1 profile" evidence="11">
    <location>
        <begin position="45"/>
        <end position="305"/>
    </location>
</feature>
<evidence type="ECO:0000256" key="5">
    <source>
        <dbReference type="ARBA" id="ARBA00023040"/>
    </source>
</evidence>
<dbReference type="InterPro" id="IPR001817">
    <property type="entry name" value="Vasoprsn_rcpt"/>
</dbReference>
<dbReference type="Gene3D" id="1.20.1070.10">
    <property type="entry name" value="Rhodopsin 7-helix transmembrane proteins"/>
    <property type="match status" value="1"/>
</dbReference>
<dbReference type="EMBL" id="MG544188">
    <property type="protein sequence ID" value="AVG47955.1"/>
    <property type="molecule type" value="mRNA"/>
</dbReference>
<proteinExistence type="evidence at transcript level"/>
<dbReference type="PRINTS" id="PR00237">
    <property type="entry name" value="GPCRRHODOPSN"/>
</dbReference>
<dbReference type="GO" id="GO:0032870">
    <property type="term" value="P:cellular response to hormone stimulus"/>
    <property type="evidence" value="ECO:0007669"/>
    <property type="project" value="TreeGrafter"/>
</dbReference>
<keyword evidence="5 10" id="KW-0297">G-protein coupled receptor</keyword>
<sequence>MAGLESENLWSQSNNSVLPEDMKFNDGHVVSIATYSVLMVVSAAGNLTVLFIILRRRARSRVNHMLMHLAIADLLVTFLMMPLEIGWSSTVSWRAGDALCRVMAFFRVFGLFLSSFVLICISIDRYFAVLKPMKLSDVARRGRYLLAAAWIMSVLCSTPQMFVFHVESHPNVTWYRQCVSYNSFPSKLSEYSYLGFGMLMMYGLPLAVIIFSYTSILGEIYRRSREFSDDRFRRSSLGFLGRARIRTLKMTIIIVVVFFICWTPYYIMCLWWWFDKDSAMKIDFRLQKGLFIFASTNSCMNPIVYGVFNIRARPDRGQKGKQQQVTSRSGRGVKVICLVSWKRPPKVPPGAADRPYVCSSCGATDRTTEAR</sequence>
<protein>
    <submittedName>
        <fullName evidence="12">Adipokinetic hormone receptor</fullName>
    </submittedName>
</protein>
<evidence type="ECO:0000256" key="2">
    <source>
        <dbReference type="ARBA" id="ARBA00022475"/>
    </source>
</evidence>
<dbReference type="OrthoDB" id="6435638at2759"/>
<dbReference type="GeneID" id="126266656"/>
<feature type="transmembrane region" description="Helical" evidence="10">
    <location>
        <begin position="191"/>
        <end position="216"/>
    </location>
</feature>
<evidence type="ECO:0000256" key="8">
    <source>
        <dbReference type="ARBA" id="ARBA00023180"/>
    </source>
</evidence>
<feature type="transmembrane region" description="Helical" evidence="10">
    <location>
        <begin position="32"/>
        <end position="54"/>
    </location>
</feature>